<dbReference type="EMBL" id="CYGY02000068">
    <property type="protein sequence ID" value="SIT49485.1"/>
    <property type="molecule type" value="Genomic_DNA"/>
</dbReference>
<dbReference type="Proteomes" id="UP000195569">
    <property type="component" value="Unassembled WGS sequence"/>
</dbReference>
<reference evidence="1" key="1">
    <citation type="submission" date="2016-12" db="EMBL/GenBank/DDBJ databases">
        <authorList>
            <person name="Moulin L."/>
        </authorList>
    </citation>
    <scope>NUCLEOTIDE SEQUENCE [LARGE SCALE GENOMIC DNA]</scope>
    <source>
        <strain evidence="1">STM 7183</strain>
    </source>
</reference>
<proteinExistence type="predicted"/>
<keyword evidence="2" id="KW-1185">Reference proteome</keyword>
<comment type="caution">
    <text evidence="1">The sequence shown here is derived from an EMBL/GenBank/DDBJ whole genome shotgun (WGS) entry which is preliminary data.</text>
</comment>
<evidence type="ECO:0000313" key="1">
    <source>
        <dbReference type="EMBL" id="SIT49485.1"/>
    </source>
</evidence>
<organism evidence="1 2">
    <name type="scientific">Paraburkholderia piptadeniae</name>
    <dbReference type="NCBI Taxonomy" id="1701573"/>
    <lineage>
        <taxon>Bacteria</taxon>
        <taxon>Pseudomonadati</taxon>
        <taxon>Pseudomonadota</taxon>
        <taxon>Betaproteobacteria</taxon>
        <taxon>Burkholderiales</taxon>
        <taxon>Burkholderiaceae</taxon>
        <taxon>Paraburkholderia</taxon>
    </lineage>
</organism>
<accession>A0A1N7SPY7</accession>
<evidence type="ECO:0000313" key="2">
    <source>
        <dbReference type="Proteomes" id="UP000195569"/>
    </source>
</evidence>
<protein>
    <submittedName>
        <fullName evidence="1">Uncharacterized protein</fullName>
    </submittedName>
</protein>
<name>A0A1N7SPY7_9BURK</name>
<sequence length="98" mass="10927">MRAEWIACGTARAIAFNRVIELSCAAKRRSKASRSMPDYRRAYSCERVYPIALYSRFIRSRADRLGVDGAGHCTEPHVSRIRRSASTFAVECAAALDA</sequence>
<gene>
    <name evidence="1" type="ORF">BN2476_680172</name>
</gene>
<dbReference type="AlphaFoldDB" id="A0A1N7SPY7"/>